<proteinExistence type="predicted"/>
<dbReference type="Proteomes" id="UP000485058">
    <property type="component" value="Unassembled WGS sequence"/>
</dbReference>
<evidence type="ECO:0000313" key="1">
    <source>
        <dbReference type="EMBL" id="GFH14409.1"/>
    </source>
</evidence>
<accession>A0A699Z5P5</accession>
<gene>
    <name evidence="1" type="ORF">HaLaN_10458</name>
</gene>
<organism evidence="1 2">
    <name type="scientific">Haematococcus lacustris</name>
    <name type="common">Green alga</name>
    <name type="synonym">Haematococcus pluvialis</name>
    <dbReference type="NCBI Taxonomy" id="44745"/>
    <lineage>
        <taxon>Eukaryota</taxon>
        <taxon>Viridiplantae</taxon>
        <taxon>Chlorophyta</taxon>
        <taxon>core chlorophytes</taxon>
        <taxon>Chlorophyceae</taxon>
        <taxon>CS clade</taxon>
        <taxon>Chlamydomonadales</taxon>
        <taxon>Haematococcaceae</taxon>
        <taxon>Haematococcus</taxon>
    </lineage>
</organism>
<dbReference type="EMBL" id="BLLF01000722">
    <property type="protein sequence ID" value="GFH14409.1"/>
    <property type="molecule type" value="Genomic_DNA"/>
</dbReference>
<sequence>MLEAGAQNAEALVGPLVEAVLMEAGQRGEGACSQLRALGLPLPPLNAKACIEIMTKHPAFSPRLPVTIHKRLATAATCLAALDTDQLGPEQAVAGQTALRGVLQDCLKAMKLPSLMAAGSTQFQAFLHSLQPHLESGVQFADMLVLDASEAAAEHKQRSAQRQLD</sequence>
<evidence type="ECO:0000313" key="2">
    <source>
        <dbReference type="Proteomes" id="UP000485058"/>
    </source>
</evidence>
<dbReference type="AlphaFoldDB" id="A0A699Z5P5"/>
<reference evidence="1 2" key="1">
    <citation type="submission" date="2020-02" db="EMBL/GenBank/DDBJ databases">
        <title>Draft genome sequence of Haematococcus lacustris strain NIES-144.</title>
        <authorList>
            <person name="Morimoto D."/>
            <person name="Nakagawa S."/>
            <person name="Yoshida T."/>
            <person name="Sawayama S."/>
        </authorList>
    </citation>
    <scope>NUCLEOTIDE SEQUENCE [LARGE SCALE GENOMIC DNA]</scope>
    <source>
        <strain evidence="1 2">NIES-144</strain>
    </source>
</reference>
<comment type="caution">
    <text evidence="1">The sequence shown here is derived from an EMBL/GenBank/DDBJ whole genome shotgun (WGS) entry which is preliminary data.</text>
</comment>
<keyword evidence="2" id="KW-1185">Reference proteome</keyword>
<name>A0A699Z5P5_HAELA</name>
<protein>
    <submittedName>
        <fullName evidence="1">Uncharacterized protein</fullName>
    </submittedName>
</protein>